<evidence type="ECO:0000256" key="8">
    <source>
        <dbReference type="ARBA" id="ARBA00022741"/>
    </source>
</evidence>
<evidence type="ECO:0000256" key="4">
    <source>
        <dbReference type="ARBA" id="ARBA00018672"/>
    </source>
</evidence>
<dbReference type="Pfam" id="PF02518">
    <property type="entry name" value="HATPase_c"/>
    <property type="match status" value="1"/>
</dbReference>
<keyword evidence="7 18" id="KW-0808">Transferase</keyword>
<gene>
    <name evidence="18" type="primary">rpfC_4</name>
    <name evidence="18" type="ORF">CLMAG_43550</name>
</gene>
<accession>A0A162RZC8</accession>
<evidence type="ECO:0000313" key="19">
    <source>
        <dbReference type="Proteomes" id="UP000076603"/>
    </source>
</evidence>
<dbReference type="GO" id="GO:0005886">
    <property type="term" value="C:plasma membrane"/>
    <property type="evidence" value="ECO:0007669"/>
    <property type="project" value="UniProtKB-SubCell"/>
</dbReference>
<reference evidence="18 19" key="1">
    <citation type="submission" date="2016-04" db="EMBL/GenBank/DDBJ databases">
        <title>Genome sequence of Clostridium magnum DSM 2767.</title>
        <authorList>
            <person name="Poehlein A."/>
            <person name="Uhlig R."/>
            <person name="Fischer R."/>
            <person name="Bahl H."/>
            <person name="Daniel R."/>
        </authorList>
    </citation>
    <scope>NUCLEOTIDE SEQUENCE [LARGE SCALE GENOMIC DNA]</scope>
    <source>
        <strain evidence="18 19">DSM 2767</strain>
    </source>
</reference>
<feature type="domain" description="Histidine kinase" evidence="16">
    <location>
        <begin position="397"/>
        <end position="616"/>
    </location>
</feature>
<evidence type="ECO:0000256" key="14">
    <source>
        <dbReference type="PROSITE-ProRule" id="PRU00169"/>
    </source>
</evidence>
<evidence type="ECO:0000256" key="12">
    <source>
        <dbReference type="ARBA" id="ARBA00023136"/>
    </source>
</evidence>
<keyword evidence="9" id="KW-0418">Kinase</keyword>
<dbReference type="PRINTS" id="PR00344">
    <property type="entry name" value="BCTRLSENSOR"/>
</dbReference>
<dbReference type="PANTHER" id="PTHR43047:SF64">
    <property type="entry name" value="HISTIDINE KINASE CONTAINING CHEY-HOMOLOGOUS RECEIVER DOMAIN AND PAS DOMAIN-RELATED"/>
    <property type="match status" value="1"/>
</dbReference>
<keyword evidence="5" id="KW-1003">Cell membrane</keyword>
<comment type="subcellular location">
    <subcellularLocation>
        <location evidence="2">Cell membrane</location>
    </subcellularLocation>
</comment>
<dbReference type="InterPro" id="IPR036097">
    <property type="entry name" value="HisK_dim/P_sf"/>
</dbReference>
<evidence type="ECO:0000256" key="7">
    <source>
        <dbReference type="ARBA" id="ARBA00022679"/>
    </source>
</evidence>
<sequence length="920" mass="104551">MLLAIILFTVYSHNNIIYADSIQEKHVLIVNPFTQDYPGSQLYIKGIKSTLEKNSEFKFDYSYEYLDLARHSHDERYLEDLAKYLKAKYLKYKPDYIITAISAYSLFSKYGNDVFPNIPVIIDRDDDTHFINPMPPNHIEISQLTEIDKNIDIILKTKPLTKKIYMVLGDSINERNIAKPILEAENKFSDKVEFVLLNKLPYEDMLKVIKNAEDNSVILYFRWYSDVKGKSFIPTEVIQTVCQYAKVPVYGVSMQYLGSGVIGGYVGNQELVGQTAGSIVLNILKGNKLSDNHIYASSRVYIFDWRQLKRWKIDEKILPTGSIIQYREKNVWELYKAYIIGTFVLLIVQAVLIIVLLINKRKRKRAETELLQANNSLREMTEKLINIDKMKDEFLVTTSHELQTPLNGIINISETLVEGKYGDINQKQEEELNVILAVSRRLSLLIRDIIDFEKIKRNEIELNLTAIDIRSASTVVVEVLKHLIDSKNVEILVSIPEDLSPVFADENRLLQVLFNLLGNGVKFTAKGTVTLSAEEKGDFVKISIEDTGIGISKEKQGKLFYAFSQAEEETSIQYGGSGLGLYISRQLLKRMNGQIFLEWSEPQKGTCFSFVLPKTKVEPANKKRILELESEEAAATIKVENKSVKNCSILAVDDKITNLRALKSIFHDREYEVLTASNGMEAIEIVNTEKDIDLVLMDVMMPGISGYEACRKIREKYSSYDLPVVILTVRDAPEDIAAGFDAGANDFVTKPFVAKELRARVSNLIQMKKSVQKALKNEMAFLQSQIKPHFLYNAISTIMSFCYTDGARAGELLAYLSQYLQKSFNIDNTATTVSLENELELTKAYTEIQKARFGERLTVEYDIDDSLMEQRILPLIIQPLVENSIQHGLMKRKNGGIVKITVKKEIGGIRISVEDNGIGI</sequence>
<protein>
    <recommendedName>
        <fullName evidence="4">Stage 0 sporulation protein A homolog</fullName>
        <ecNumber evidence="3">2.7.13.3</ecNumber>
    </recommendedName>
</protein>
<proteinExistence type="predicted"/>
<dbReference type="Proteomes" id="UP000076603">
    <property type="component" value="Unassembled WGS sequence"/>
</dbReference>
<evidence type="ECO:0000256" key="6">
    <source>
        <dbReference type="ARBA" id="ARBA00022553"/>
    </source>
</evidence>
<keyword evidence="10" id="KW-0067">ATP-binding</keyword>
<dbReference type="InterPro" id="IPR001789">
    <property type="entry name" value="Sig_transdc_resp-reg_receiver"/>
</dbReference>
<keyword evidence="6 14" id="KW-0597">Phosphoprotein</keyword>
<dbReference type="Gene3D" id="3.40.50.2300">
    <property type="match status" value="1"/>
</dbReference>
<dbReference type="Pfam" id="PF00512">
    <property type="entry name" value="HisKA"/>
    <property type="match status" value="1"/>
</dbReference>
<dbReference type="SMART" id="SM00388">
    <property type="entry name" value="HisKA"/>
    <property type="match status" value="1"/>
</dbReference>
<keyword evidence="11" id="KW-0902">Two-component regulatory system</keyword>
<evidence type="ECO:0000256" key="3">
    <source>
        <dbReference type="ARBA" id="ARBA00012438"/>
    </source>
</evidence>
<dbReference type="PROSITE" id="PS50110">
    <property type="entry name" value="RESPONSE_REGULATORY"/>
    <property type="match status" value="1"/>
</dbReference>
<dbReference type="SMART" id="SM00448">
    <property type="entry name" value="REC"/>
    <property type="match status" value="1"/>
</dbReference>
<comment type="function">
    <text evidence="13">May play the central regulatory role in sporulation. It may be an element of the effector pathway responsible for the activation of sporulation genes in response to nutritional stress. Spo0A may act in concert with spo0H (a sigma factor) to control the expression of some genes that are critical to the sporulation process.</text>
</comment>
<dbReference type="RefSeq" id="WP_066626893.1">
    <property type="nucleotide sequence ID" value="NZ_LWAE01000005.1"/>
</dbReference>
<dbReference type="Gene3D" id="1.10.287.130">
    <property type="match status" value="1"/>
</dbReference>
<name>A0A162RZC8_9CLOT</name>
<dbReference type="AlphaFoldDB" id="A0A162RZC8"/>
<keyword evidence="12 15" id="KW-0472">Membrane</keyword>
<evidence type="ECO:0000256" key="2">
    <source>
        <dbReference type="ARBA" id="ARBA00004236"/>
    </source>
</evidence>
<keyword evidence="19" id="KW-1185">Reference proteome</keyword>
<dbReference type="PATRIC" id="fig|1121326.3.peg.4418"/>
<dbReference type="InterPro" id="IPR010559">
    <property type="entry name" value="Sig_transdc_His_kin_internal"/>
</dbReference>
<dbReference type="InterPro" id="IPR003594">
    <property type="entry name" value="HATPase_dom"/>
</dbReference>
<evidence type="ECO:0000313" key="18">
    <source>
        <dbReference type="EMBL" id="KZL90583.1"/>
    </source>
</evidence>
<feature type="modified residue" description="4-aspartylphosphate" evidence="14">
    <location>
        <position position="698"/>
    </location>
</feature>
<feature type="transmembrane region" description="Helical" evidence="15">
    <location>
        <begin position="337"/>
        <end position="358"/>
    </location>
</feature>
<dbReference type="InterPro" id="IPR005467">
    <property type="entry name" value="His_kinase_dom"/>
</dbReference>
<dbReference type="InterPro" id="IPR011006">
    <property type="entry name" value="CheY-like_superfamily"/>
</dbReference>
<evidence type="ECO:0000256" key="13">
    <source>
        <dbReference type="ARBA" id="ARBA00024867"/>
    </source>
</evidence>
<evidence type="ECO:0000256" key="15">
    <source>
        <dbReference type="SAM" id="Phobius"/>
    </source>
</evidence>
<dbReference type="CDD" id="cd16922">
    <property type="entry name" value="HATPase_EvgS-ArcB-TorS-like"/>
    <property type="match status" value="1"/>
</dbReference>
<evidence type="ECO:0000256" key="1">
    <source>
        <dbReference type="ARBA" id="ARBA00000085"/>
    </source>
</evidence>
<dbReference type="InterPro" id="IPR007487">
    <property type="entry name" value="ABC_transpt-TYRBP-like"/>
</dbReference>
<dbReference type="STRING" id="1121326.CLMAG_43550"/>
<keyword evidence="8" id="KW-0547">Nucleotide-binding</keyword>
<dbReference type="Pfam" id="PF04392">
    <property type="entry name" value="ABC_sub_bind"/>
    <property type="match status" value="1"/>
</dbReference>
<feature type="domain" description="Response regulatory" evidence="17">
    <location>
        <begin position="648"/>
        <end position="765"/>
    </location>
</feature>
<dbReference type="OrthoDB" id="9809348at2"/>
<dbReference type="PROSITE" id="PS50109">
    <property type="entry name" value="HIS_KIN"/>
    <property type="match status" value="1"/>
</dbReference>
<dbReference type="Gene3D" id="3.30.565.10">
    <property type="entry name" value="Histidine kinase-like ATPase, C-terminal domain"/>
    <property type="match status" value="2"/>
</dbReference>
<dbReference type="GO" id="GO:0000155">
    <property type="term" value="F:phosphorelay sensor kinase activity"/>
    <property type="evidence" value="ECO:0007669"/>
    <property type="project" value="InterPro"/>
</dbReference>
<organism evidence="18 19">
    <name type="scientific">Clostridium magnum DSM 2767</name>
    <dbReference type="NCBI Taxonomy" id="1121326"/>
    <lineage>
        <taxon>Bacteria</taxon>
        <taxon>Bacillati</taxon>
        <taxon>Bacillota</taxon>
        <taxon>Clostridia</taxon>
        <taxon>Eubacteriales</taxon>
        <taxon>Clostridiaceae</taxon>
        <taxon>Clostridium</taxon>
    </lineage>
</organism>
<dbReference type="InterPro" id="IPR003661">
    <property type="entry name" value="HisK_dim/P_dom"/>
</dbReference>
<dbReference type="Pfam" id="PF06580">
    <property type="entry name" value="His_kinase"/>
    <property type="match status" value="1"/>
</dbReference>
<dbReference type="SMART" id="SM00387">
    <property type="entry name" value="HATPase_c"/>
    <property type="match status" value="1"/>
</dbReference>
<keyword evidence="15" id="KW-0812">Transmembrane</keyword>
<dbReference type="InterPro" id="IPR004358">
    <property type="entry name" value="Sig_transdc_His_kin-like_C"/>
</dbReference>
<evidence type="ECO:0000259" key="17">
    <source>
        <dbReference type="PROSITE" id="PS50110"/>
    </source>
</evidence>
<dbReference type="EMBL" id="LWAE01000005">
    <property type="protein sequence ID" value="KZL90583.1"/>
    <property type="molecule type" value="Genomic_DNA"/>
</dbReference>
<evidence type="ECO:0000259" key="16">
    <source>
        <dbReference type="PROSITE" id="PS50109"/>
    </source>
</evidence>
<comment type="caution">
    <text evidence="18">The sequence shown here is derived from an EMBL/GenBank/DDBJ whole genome shotgun (WGS) entry which is preliminary data.</text>
</comment>
<dbReference type="PANTHER" id="PTHR43047">
    <property type="entry name" value="TWO-COMPONENT HISTIDINE PROTEIN KINASE"/>
    <property type="match status" value="1"/>
</dbReference>
<keyword evidence="15" id="KW-1133">Transmembrane helix</keyword>
<evidence type="ECO:0000256" key="5">
    <source>
        <dbReference type="ARBA" id="ARBA00022475"/>
    </source>
</evidence>
<dbReference type="FunFam" id="3.30.565.10:FF:000023">
    <property type="entry name" value="PAS domain-containing sensor histidine kinase"/>
    <property type="match status" value="1"/>
</dbReference>
<evidence type="ECO:0000256" key="10">
    <source>
        <dbReference type="ARBA" id="ARBA00022840"/>
    </source>
</evidence>
<comment type="catalytic activity">
    <reaction evidence="1">
        <text>ATP + protein L-histidine = ADP + protein N-phospho-L-histidine.</text>
        <dbReference type="EC" id="2.7.13.3"/>
    </reaction>
</comment>
<dbReference type="SUPFAM" id="SSF52172">
    <property type="entry name" value="CheY-like"/>
    <property type="match status" value="1"/>
</dbReference>
<dbReference type="GO" id="GO:0005524">
    <property type="term" value="F:ATP binding"/>
    <property type="evidence" value="ECO:0007669"/>
    <property type="project" value="UniProtKB-KW"/>
</dbReference>
<dbReference type="EC" id="2.7.13.3" evidence="3"/>
<dbReference type="InterPro" id="IPR036890">
    <property type="entry name" value="HATPase_C_sf"/>
</dbReference>
<dbReference type="SUPFAM" id="SSF47384">
    <property type="entry name" value="Homodimeric domain of signal transducing histidine kinase"/>
    <property type="match status" value="1"/>
</dbReference>
<dbReference type="Pfam" id="PF00072">
    <property type="entry name" value="Response_reg"/>
    <property type="match status" value="1"/>
</dbReference>
<evidence type="ECO:0000256" key="11">
    <source>
        <dbReference type="ARBA" id="ARBA00023012"/>
    </source>
</evidence>
<evidence type="ECO:0000256" key="9">
    <source>
        <dbReference type="ARBA" id="ARBA00022777"/>
    </source>
</evidence>
<dbReference type="SUPFAM" id="SSF55874">
    <property type="entry name" value="ATPase domain of HSP90 chaperone/DNA topoisomerase II/histidine kinase"/>
    <property type="match status" value="2"/>
</dbReference>
<dbReference type="CDD" id="cd00082">
    <property type="entry name" value="HisKA"/>
    <property type="match status" value="1"/>
</dbReference>